<evidence type="ECO:0000256" key="7">
    <source>
        <dbReference type="ARBA" id="ARBA00022982"/>
    </source>
</evidence>
<dbReference type="GO" id="GO:0015035">
    <property type="term" value="F:protein-disulfide reductase activity"/>
    <property type="evidence" value="ECO:0007669"/>
    <property type="project" value="InterPro"/>
</dbReference>
<keyword evidence="3" id="KW-0813">Transport</keyword>
<evidence type="ECO:0000256" key="14">
    <source>
        <dbReference type="SAM" id="Phobius"/>
    </source>
</evidence>
<evidence type="ECO:0000256" key="1">
    <source>
        <dbReference type="ARBA" id="ARBA00004429"/>
    </source>
</evidence>
<feature type="transmembrane region" description="Helical" evidence="14">
    <location>
        <begin position="33"/>
        <end position="52"/>
    </location>
</feature>
<dbReference type="EMBL" id="UINC01001704">
    <property type="protein sequence ID" value="SUZ86908.1"/>
    <property type="molecule type" value="Genomic_DNA"/>
</dbReference>
<evidence type="ECO:0000256" key="9">
    <source>
        <dbReference type="ARBA" id="ARBA00023002"/>
    </source>
</evidence>
<dbReference type="InterPro" id="IPR003752">
    <property type="entry name" value="DiS_bond_form_DsbB/BdbC"/>
</dbReference>
<dbReference type="HAMAP" id="MF_00286">
    <property type="entry name" value="DsbB"/>
    <property type="match status" value="1"/>
</dbReference>
<evidence type="ECO:0000256" key="8">
    <source>
        <dbReference type="ARBA" id="ARBA00022989"/>
    </source>
</evidence>
<keyword evidence="9" id="KW-0560">Oxidoreductase</keyword>
<evidence type="ECO:0000256" key="11">
    <source>
        <dbReference type="ARBA" id="ARBA00023157"/>
    </source>
</evidence>
<keyword evidence="7" id="KW-0249">Electron transport</keyword>
<dbReference type="GO" id="GO:0005886">
    <property type="term" value="C:plasma membrane"/>
    <property type="evidence" value="ECO:0007669"/>
    <property type="project" value="UniProtKB-SubCell"/>
</dbReference>
<proteinExistence type="inferred from homology"/>
<keyword evidence="10 14" id="KW-0472">Membrane</keyword>
<keyword evidence="4" id="KW-1003">Cell membrane</keyword>
<dbReference type="AlphaFoldDB" id="A0A381R7P3"/>
<name>A0A381R7P3_9ZZZZ</name>
<dbReference type="Pfam" id="PF02600">
    <property type="entry name" value="DsbB"/>
    <property type="match status" value="1"/>
</dbReference>
<keyword evidence="11" id="KW-1015">Disulfide bond</keyword>
<evidence type="ECO:0000256" key="6">
    <source>
        <dbReference type="ARBA" id="ARBA00022692"/>
    </source>
</evidence>
<evidence type="ECO:0000313" key="15">
    <source>
        <dbReference type="EMBL" id="SUZ86908.1"/>
    </source>
</evidence>
<keyword evidence="5" id="KW-0997">Cell inner membrane</keyword>
<keyword evidence="13" id="KW-0676">Redox-active center</keyword>
<keyword evidence="12" id="KW-0143">Chaperone</keyword>
<dbReference type="PANTHER" id="PTHR36570">
    <property type="entry name" value="DISULFIDE BOND FORMATION PROTEIN B"/>
    <property type="match status" value="1"/>
</dbReference>
<feature type="transmembrane region" description="Helical" evidence="14">
    <location>
        <begin position="61"/>
        <end position="83"/>
    </location>
</feature>
<dbReference type="PANTHER" id="PTHR36570:SF3">
    <property type="entry name" value="DISULFIDE BOND FORMATION PROTEIN B"/>
    <property type="match status" value="1"/>
</dbReference>
<evidence type="ECO:0000256" key="2">
    <source>
        <dbReference type="ARBA" id="ARBA00008823"/>
    </source>
</evidence>
<dbReference type="InterPro" id="IPR023380">
    <property type="entry name" value="DsbB-like_sf"/>
</dbReference>
<dbReference type="SUPFAM" id="SSF158442">
    <property type="entry name" value="DsbB-like"/>
    <property type="match status" value="1"/>
</dbReference>
<dbReference type="InterPro" id="IPR022920">
    <property type="entry name" value="Disulphide_bond_form_DsbB"/>
</dbReference>
<dbReference type="GO" id="GO:0006457">
    <property type="term" value="P:protein folding"/>
    <property type="evidence" value="ECO:0007669"/>
    <property type="project" value="InterPro"/>
</dbReference>
<dbReference type="Gene3D" id="1.20.1550.10">
    <property type="entry name" value="DsbB-like"/>
    <property type="match status" value="1"/>
</dbReference>
<evidence type="ECO:0000256" key="4">
    <source>
        <dbReference type="ARBA" id="ARBA00022475"/>
    </source>
</evidence>
<feature type="transmembrane region" description="Helical" evidence="14">
    <location>
        <begin position="134"/>
        <end position="154"/>
    </location>
</feature>
<keyword evidence="6 14" id="KW-0812">Transmembrane</keyword>
<sequence>MKYFIGFLFCCALMTYALYAQYVLNLEPCPLCIFQRLAVIAMGIIFLFCSIFEPKSKVPTLLASILFTVSSSTGIAVASRHVWLQNLPSDQVPGCGPGLDFMLSTFPLTEVLEMVFSGSGECANVDWSFLSLSMPAWVIISLSVMLVFAIWTNYRG</sequence>
<evidence type="ECO:0000256" key="5">
    <source>
        <dbReference type="ARBA" id="ARBA00022519"/>
    </source>
</evidence>
<comment type="subcellular location">
    <subcellularLocation>
        <location evidence="1">Cell inner membrane</location>
        <topology evidence="1">Multi-pass membrane protein</topology>
    </subcellularLocation>
</comment>
<keyword evidence="8 14" id="KW-1133">Transmembrane helix</keyword>
<evidence type="ECO:0000256" key="10">
    <source>
        <dbReference type="ARBA" id="ARBA00023136"/>
    </source>
</evidence>
<protein>
    <recommendedName>
        <fullName evidence="16">Disulfide bond formation protein B</fullName>
    </recommendedName>
</protein>
<dbReference type="InterPro" id="IPR050183">
    <property type="entry name" value="DsbB"/>
</dbReference>
<organism evidence="15">
    <name type="scientific">marine metagenome</name>
    <dbReference type="NCBI Taxonomy" id="408172"/>
    <lineage>
        <taxon>unclassified sequences</taxon>
        <taxon>metagenomes</taxon>
        <taxon>ecological metagenomes</taxon>
    </lineage>
</organism>
<gene>
    <name evidence="15" type="ORF">METZ01_LOCUS39762</name>
</gene>
<accession>A0A381R7P3</accession>
<reference evidence="15" key="1">
    <citation type="submission" date="2018-05" db="EMBL/GenBank/DDBJ databases">
        <authorList>
            <person name="Lanie J.A."/>
            <person name="Ng W.-L."/>
            <person name="Kazmierczak K.M."/>
            <person name="Andrzejewski T.M."/>
            <person name="Davidsen T.M."/>
            <person name="Wayne K.J."/>
            <person name="Tettelin H."/>
            <person name="Glass J.I."/>
            <person name="Rusch D."/>
            <person name="Podicherti R."/>
            <person name="Tsui H.-C.T."/>
            <person name="Winkler M.E."/>
        </authorList>
    </citation>
    <scope>NUCLEOTIDE SEQUENCE</scope>
</reference>
<evidence type="ECO:0008006" key="16">
    <source>
        <dbReference type="Google" id="ProtNLM"/>
    </source>
</evidence>
<comment type="similarity">
    <text evidence="2">Belongs to the DsbB family.</text>
</comment>
<evidence type="ECO:0000256" key="3">
    <source>
        <dbReference type="ARBA" id="ARBA00022448"/>
    </source>
</evidence>
<evidence type="ECO:0000256" key="13">
    <source>
        <dbReference type="ARBA" id="ARBA00023284"/>
    </source>
</evidence>
<evidence type="ECO:0000256" key="12">
    <source>
        <dbReference type="ARBA" id="ARBA00023186"/>
    </source>
</evidence>